<dbReference type="Proteomes" id="UP000283700">
    <property type="component" value="Unassembled WGS sequence"/>
</dbReference>
<dbReference type="Gene3D" id="2.30.130.30">
    <property type="entry name" value="Hypothetical protein"/>
    <property type="match status" value="1"/>
</dbReference>
<gene>
    <name evidence="3" type="ORF">DWZ29_11045</name>
    <name evidence="2" type="ORF">DXD91_16840</name>
</gene>
<accession>A0A374MML5</accession>
<dbReference type="AlphaFoldDB" id="A0A374MML5"/>
<protein>
    <submittedName>
        <fullName evidence="2">ASCH domain-containing protein</fullName>
    </submittedName>
</protein>
<dbReference type="Pfam" id="PF04266">
    <property type="entry name" value="ASCH"/>
    <property type="match status" value="1"/>
</dbReference>
<feature type="domain" description="ASCH" evidence="1">
    <location>
        <begin position="8"/>
        <end position="85"/>
    </location>
</feature>
<dbReference type="InterPro" id="IPR015947">
    <property type="entry name" value="PUA-like_sf"/>
</dbReference>
<comment type="caution">
    <text evidence="2">The sequence shown here is derived from an EMBL/GenBank/DDBJ whole genome shotgun (WGS) entry which is preliminary data.</text>
</comment>
<name>A0A374MML5_9FIRM</name>
<evidence type="ECO:0000313" key="2">
    <source>
        <dbReference type="EMBL" id="RGI72040.1"/>
    </source>
</evidence>
<dbReference type="EMBL" id="QRQO01000032">
    <property type="protein sequence ID" value="RHN11755.1"/>
    <property type="molecule type" value="Genomic_DNA"/>
</dbReference>
<reference evidence="4 5" key="1">
    <citation type="submission" date="2018-08" db="EMBL/GenBank/DDBJ databases">
        <title>A genome reference for cultivated species of the human gut microbiota.</title>
        <authorList>
            <person name="Zou Y."/>
            <person name="Xue W."/>
            <person name="Luo G."/>
        </authorList>
    </citation>
    <scope>NUCLEOTIDE SEQUENCE [LARGE SCALE GENOMIC DNA]</scope>
    <source>
        <strain evidence="3 5">AF31-17AC</strain>
        <strain evidence="2 4">TM10-1AC</strain>
    </source>
</reference>
<dbReference type="Proteomes" id="UP000262524">
    <property type="component" value="Unassembled WGS sequence"/>
</dbReference>
<dbReference type="SUPFAM" id="SSF88697">
    <property type="entry name" value="PUA domain-like"/>
    <property type="match status" value="1"/>
</dbReference>
<dbReference type="EMBL" id="QSOE01000292">
    <property type="protein sequence ID" value="RGI72040.1"/>
    <property type="molecule type" value="Genomic_DNA"/>
</dbReference>
<organism evidence="2 4">
    <name type="scientific">Anaerobutyricum hallii</name>
    <dbReference type="NCBI Taxonomy" id="39488"/>
    <lineage>
        <taxon>Bacteria</taxon>
        <taxon>Bacillati</taxon>
        <taxon>Bacillota</taxon>
        <taxon>Clostridia</taxon>
        <taxon>Lachnospirales</taxon>
        <taxon>Lachnospiraceae</taxon>
        <taxon>Anaerobutyricum</taxon>
    </lineage>
</organism>
<sequence length="123" mass="14664">MYTILLPIHPDYVKNIFNGTKRYEFRKRICKKPVDRILIYSTSPVMKVMGEAEIEDILVDTPEIIWERTKEKAGIDKRFFDRYYAGRNQAVAYKLKNITEYKMPKELKDYGISRAPQSFQYVK</sequence>
<evidence type="ECO:0000313" key="5">
    <source>
        <dbReference type="Proteomes" id="UP000283700"/>
    </source>
</evidence>
<proteinExistence type="predicted"/>
<evidence type="ECO:0000259" key="1">
    <source>
        <dbReference type="Pfam" id="PF04266"/>
    </source>
</evidence>
<evidence type="ECO:0000313" key="3">
    <source>
        <dbReference type="EMBL" id="RHN11755.1"/>
    </source>
</evidence>
<evidence type="ECO:0000313" key="4">
    <source>
        <dbReference type="Proteomes" id="UP000262524"/>
    </source>
</evidence>
<dbReference type="InterPro" id="IPR007374">
    <property type="entry name" value="ASCH_domain"/>
</dbReference>